<feature type="region of interest" description="Disordered" evidence="1">
    <location>
        <begin position="1"/>
        <end position="73"/>
    </location>
</feature>
<proteinExistence type="predicted"/>
<gene>
    <name evidence="2" type="ORF">KI688_002951</name>
</gene>
<evidence type="ECO:0008006" key="4">
    <source>
        <dbReference type="Google" id="ProtNLM"/>
    </source>
</evidence>
<feature type="compositionally biased region" description="Low complexity" evidence="1">
    <location>
        <begin position="27"/>
        <end position="51"/>
    </location>
</feature>
<dbReference type="AlphaFoldDB" id="A0A9P8BT77"/>
<accession>A0A9P8BT77</accession>
<organism evidence="2 3">
    <name type="scientific">Linnemannia hyalina</name>
    <dbReference type="NCBI Taxonomy" id="64524"/>
    <lineage>
        <taxon>Eukaryota</taxon>
        <taxon>Fungi</taxon>
        <taxon>Fungi incertae sedis</taxon>
        <taxon>Mucoromycota</taxon>
        <taxon>Mortierellomycotina</taxon>
        <taxon>Mortierellomycetes</taxon>
        <taxon>Mortierellales</taxon>
        <taxon>Mortierellaceae</taxon>
        <taxon>Linnemannia</taxon>
    </lineage>
</organism>
<protein>
    <recommendedName>
        <fullName evidence="4">F-box domain-containing protein</fullName>
    </recommendedName>
</protein>
<evidence type="ECO:0000256" key="1">
    <source>
        <dbReference type="SAM" id="MobiDB-lite"/>
    </source>
</evidence>
<comment type="caution">
    <text evidence="2">The sequence shown here is derived from an EMBL/GenBank/DDBJ whole genome shotgun (WGS) entry which is preliminary data.</text>
</comment>
<dbReference type="OrthoDB" id="10344823at2759"/>
<name>A0A9P8BT77_9FUNG</name>
<dbReference type="EMBL" id="JAHRHY010000013">
    <property type="protein sequence ID" value="KAG9064692.1"/>
    <property type="molecule type" value="Genomic_DNA"/>
</dbReference>
<keyword evidence="3" id="KW-1185">Reference proteome</keyword>
<sequence length="254" mass="27975">MLASWESESRDTDETIRQLYAQEANLRSGSRSTSSALSSSSSSRATPFSATPQGSSTNTDTNMAGSRGSMRKKASDETIACSIAFHNSERARARVNLFETVPTEVLCVILGWVVEPIGKKMSATDDGDGLRIGNPLLYWHLNPDRTLLRLVCRSWNQTIVFMAREIHVKLGSDESMVKLLETEERRRTRPVTLTRTTVVQATKSTRTAAATATSFETVGSTLACYTTRYVINDTILIVALNPYQNHPSFTGDLS</sequence>
<dbReference type="Proteomes" id="UP000707451">
    <property type="component" value="Unassembled WGS sequence"/>
</dbReference>
<reference evidence="2" key="1">
    <citation type="submission" date="2021-06" db="EMBL/GenBank/DDBJ databases">
        <title>Genome Sequence of Mortierella hyaline Strain SCG-10, a Cold-Adapted, Nitrate-Reducing Fungus Isolated from Soil in Minnesota, USA.</title>
        <authorList>
            <person name="Aldossari N."/>
        </authorList>
    </citation>
    <scope>NUCLEOTIDE SEQUENCE</scope>
    <source>
        <strain evidence="2">SCG-10</strain>
    </source>
</reference>
<evidence type="ECO:0000313" key="2">
    <source>
        <dbReference type="EMBL" id="KAG9064692.1"/>
    </source>
</evidence>
<feature type="compositionally biased region" description="Polar residues" evidence="1">
    <location>
        <begin position="52"/>
        <end position="64"/>
    </location>
</feature>
<evidence type="ECO:0000313" key="3">
    <source>
        <dbReference type="Proteomes" id="UP000707451"/>
    </source>
</evidence>
<feature type="compositionally biased region" description="Basic and acidic residues" evidence="1">
    <location>
        <begin position="7"/>
        <end position="16"/>
    </location>
</feature>